<dbReference type="SUPFAM" id="SSF58104">
    <property type="entry name" value="Methyl-accepting chemotaxis protein (MCP) signaling domain"/>
    <property type="match status" value="1"/>
</dbReference>
<comment type="caution">
    <text evidence="3">The sequence shown here is derived from an EMBL/GenBank/DDBJ whole genome shotgun (WGS) entry which is preliminary data.</text>
</comment>
<dbReference type="PANTHER" id="PTHR43531">
    <property type="entry name" value="PROTEIN ICFG"/>
    <property type="match status" value="1"/>
</dbReference>
<dbReference type="SMART" id="SM00283">
    <property type="entry name" value="MA"/>
    <property type="match status" value="1"/>
</dbReference>
<keyword evidence="1" id="KW-0145">Chemotaxis</keyword>
<dbReference type="GO" id="GO:0006935">
    <property type="term" value="P:chemotaxis"/>
    <property type="evidence" value="ECO:0007669"/>
    <property type="project" value="UniProtKB-KW"/>
</dbReference>
<dbReference type="InterPro" id="IPR004089">
    <property type="entry name" value="MCPsignal_dom"/>
</dbReference>
<dbReference type="Gene3D" id="1.10.287.950">
    <property type="entry name" value="Methyl-accepting chemotaxis protein"/>
    <property type="match status" value="1"/>
</dbReference>
<dbReference type="AlphaFoldDB" id="A0A645GNK1"/>
<evidence type="ECO:0000313" key="3">
    <source>
        <dbReference type="EMBL" id="MPN25273.1"/>
    </source>
</evidence>
<dbReference type="GO" id="GO:0005886">
    <property type="term" value="C:plasma membrane"/>
    <property type="evidence" value="ECO:0007669"/>
    <property type="project" value="TreeGrafter"/>
</dbReference>
<dbReference type="PRINTS" id="PR00260">
    <property type="entry name" value="CHEMTRNSDUCR"/>
</dbReference>
<proteinExistence type="predicted"/>
<feature type="domain" description="Methyl-accepting transducer" evidence="2">
    <location>
        <begin position="1"/>
        <end position="191"/>
    </location>
</feature>
<name>A0A645GNK1_9ZZZZ</name>
<reference evidence="3" key="1">
    <citation type="submission" date="2019-08" db="EMBL/GenBank/DDBJ databases">
        <authorList>
            <person name="Kucharzyk K."/>
            <person name="Murdoch R.W."/>
            <person name="Higgins S."/>
            <person name="Loffler F."/>
        </authorList>
    </citation>
    <scope>NUCLEOTIDE SEQUENCE</scope>
</reference>
<dbReference type="Pfam" id="PF00015">
    <property type="entry name" value="MCPsignal"/>
    <property type="match status" value="1"/>
</dbReference>
<dbReference type="GO" id="GO:0004888">
    <property type="term" value="F:transmembrane signaling receptor activity"/>
    <property type="evidence" value="ECO:0007669"/>
    <property type="project" value="InterPro"/>
</dbReference>
<dbReference type="InterPro" id="IPR004090">
    <property type="entry name" value="Chemotax_Me-accpt_rcpt"/>
</dbReference>
<accession>A0A645GNK1</accession>
<dbReference type="PANTHER" id="PTHR43531:SF11">
    <property type="entry name" value="METHYL-ACCEPTING CHEMOTAXIS PROTEIN 3"/>
    <property type="match status" value="1"/>
</dbReference>
<evidence type="ECO:0000256" key="1">
    <source>
        <dbReference type="ARBA" id="ARBA00022500"/>
    </source>
</evidence>
<dbReference type="InterPro" id="IPR051310">
    <property type="entry name" value="MCP_chemotaxis"/>
</dbReference>
<gene>
    <name evidence="3" type="primary">tap_18</name>
    <name evidence="3" type="ORF">SDC9_172680</name>
</gene>
<dbReference type="GO" id="GO:0007165">
    <property type="term" value="P:signal transduction"/>
    <property type="evidence" value="ECO:0007669"/>
    <property type="project" value="InterPro"/>
</dbReference>
<organism evidence="3">
    <name type="scientific">bioreactor metagenome</name>
    <dbReference type="NCBI Taxonomy" id="1076179"/>
    <lineage>
        <taxon>unclassified sequences</taxon>
        <taxon>metagenomes</taxon>
        <taxon>ecological metagenomes</taxon>
    </lineage>
</organism>
<dbReference type="PROSITE" id="PS50111">
    <property type="entry name" value="CHEMOTAXIS_TRANSDUC_2"/>
    <property type="match status" value="1"/>
</dbReference>
<dbReference type="EMBL" id="VSSQ01074389">
    <property type="protein sequence ID" value="MPN25273.1"/>
    <property type="molecule type" value="Genomic_DNA"/>
</dbReference>
<sequence length="208" mass="21826">MAEQDSLNLESVKQANQYVRQANTDVQSSVGQMALMTEAMDKIASSSGEISKITKLIEDIAFQTNILALNAAVEAARAGNSGKGFAVVADEVRSLAAKSAEAAKQTASLIQHSIATVAEGTEINSKTAEILQNVEGNTHKVAESFTSIEQASAEQAIAIEQVKIGLSQIADVVQTNAATAEENSATSQEMSAQAATLRQEVGKFKLAK</sequence>
<evidence type="ECO:0000259" key="2">
    <source>
        <dbReference type="PROSITE" id="PS50111"/>
    </source>
</evidence>
<protein>
    <submittedName>
        <fullName evidence="3">Methyl-accepting chemotaxis protein IV</fullName>
    </submittedName>
</protein>